<feature type="domain" description="Peroxin/Ferlin" evidence="8">
    <location>
        <begin position="380"/>
        <end position="413"/>
    </location>
</feature>
<dbReference type="EMBL" id="OX365758">
    <property type="protein sequence ID" value="CAI4037405.1"/>
    <property type="molecule type" value="Genomic_DNA"/>
</dbReference>
<evidence type="ECO:0000256" key="6">
    <source>
        <dbReference type="SAM" id="Phobius"/>
    </source>
</evidence>
<dbReference type="RefSeq" id="XP_056080522.1">
    <property type="nucleotide sequence ID" value="XM_056224241.1"/>
</dbReference>
<dbReference type="PANTHER" id="PTHR31679:SF3">
    <property type="entry name" value="PEROXISOMAL MEMBRANE PROTEIN PEX32"/>
    <property type="match status" value="1"/>
</dbReference>
<organism evidence="9 10">
    <name type="scientific">Saccharomyces mikatae IFO 1815</name>
    <dbReference type="NCBI Taxonomy" id="226126"/>
    <lineage>
        <taxon>Eukaryota</taxon>
        <taxon>Fungi</taxon>
        <taxon>Dikarya</taxon>
        <taxon>Ascomycota</taxon>
        <taxon>Saccharomycotina</taxon>
        <taxon>Saccharomycetes</taxon>
        <taxon>Saccharomycetales</taxon>
        <taxon>Saccharomycetaceae</taxon>
        <taxon>Saccharomyces</taxon>
    </lineage>
</organism>
<evidence type="ECO:0000256" key="5">
    <source>
        <dbReference type="ARBA" id="ARBA00023140"/>
    </source>
</evidence>
<dbReference type="GO" id="GO:0005778">
    <property type="term" value="C:peroxisomal membrane"/>
    <property type="evidence" value="ECO:0007669"/>
    <property type="project" value="UniProtKB-SubCell"/>
</dbReference>
<keyword evidence="10" id="KW-1185">Reference proteome</keyword>
<evidence type="ECO:0000313" key="9">
    <source>
        <dbReference type="EMBL" id="CAI4037405.1"/>
    </source>
</evidence>
<reference evidence="9" key="1">
    <citation type="submission" date="2022-10" db="EMBL/GenBank/DDBJ databases">
        <authorList>
            <person name="Byrne P K."/>
        </authorList>
    </citation>
    <scope>NUCLEOTIDE SEQUENCE</scope>
    <source>
        <strain evidence="9">IFO1815</strain>
    </source>
</reference>
<dbReference type="GO" id="GO:0007031">
    <property type="term" value="P:peroxisome organization"/>
    <property type="evidence" value="ECO:0007669"/>
    <property type="project" value="TreeGrafter"/>
</dbReference>
<dbReference type="InterPro" id="IPR052646">
    <property type="entry name" value="Peroxisomal_PEX28-32"/>
</dbReference>
<dbReference type="Pfam" id="PF06398">
    <property type="entry name" value="Pex24p"/>
    <property type="match status" value="1"/>
</dbReference>
<comment type="subcellular location">
    <subcellularLocation>
        <location evidence="1">Peroxisome membrane</location>
        <topology evidence="1">Multi-pass membrane protein</topology>
    </subcellularLocation>
</comment>
<feature type="domain" description="Peroxin/Ferlin" evidence="7">
    <location>
        <begin position="306"/>
        <end position="379"/>
    </location>
</feature>
<evidence type="ECO:0000313" key="10">
    <source>
        <dbReference type="Proteomes" id="UP001161438"/>
    </source>
</evidence>
<dbReference type="GeneID" id="80916618"/>
<evidence type="ECO:0000256" key="2">
    <source>
        <dbReference type="ARBA" id="ARBA00022692"/>
    </source>
</evidence>
<feature type="transmembrane region" description="Helical" evidence="6">
    <location>
        <begin position="99"/>
        <end position="121"/>
    </location>
</feature>
<dbReference type="AlphaFoldDB" id="A0AA35IUX6"/>
<name>A0AA35IUX6_SACMI</name>
<dbReference type="SMART" id="SM00694">
    <property type="entry name" value="DysFC"/>
    <property type="match status" value="1"/>
</dbReference>
<sequence>MDTNSKFKVQSEHKKIQAKFIHNHGQKPSLIQVTSPMISSTLFHAYPLLLLIDNLLANIMWLSDDKCLTFIYLASVWLTINVFIPNETEVNHILPYAKILRLWIGIISGAFLFLSFMYYIVSLISSLEDTEPPTLDEIVVLLESVLGKLEVLKNELNVWKKLKLSINGVSEKCSNKRLFCRLFLLGTISQIFIMRYISVGAYVRFFIIAGLVYHSTSVQATLRLLWRFTPVRNFYHLGFKSFTTSNWLPNRLNMEQIISLSQEEAITVPLVDVLPRLLQDREGEDHIRILQLLLNEQKDNFDNQDLKILEIEVQENQRKWHRSKNWSTQLLPYERQNFSIEIKDTDGSFIMKSCLSTKELGEEDLPDNWRWINDDWDETDWVYSDSVWKEIGQYSSSECFTRSRRWTRRLFHL</sequence>
<proteinExistence type="predicted"/>
<evidence type="ECO:0000259" key="7">
    <source>
        <dbReference type="SMART" id="SM00693"/>
    </source>
</evidence>
<protein>
    <recommendedName>
        <fullName evidence="7 8">Peroxin/Ferlin domain-containing protein</fullName>
    </recommendedName>
</protein>
<evidence type="ECO:0000256" key="4">
    <source>
        <dbReference type="ARBA" id="ARBA00023136"/>
    </source>
</evidence>
<keyword evidence="2 6" id="KW-0812">Transmembrane</keyword>
<dbReference type="Proteomes" id="UP001161438">
    <property type="component" value="Chromosome 2"/>
</dbReference>
<evidence type="ECO:0000256" key="1">
    <source>
        <dbReference type="ARBA" id="ARBA00004585"/>
    </source>
</evidence>
<gene>
    <name evidence="9" type="primary">SMKI02G2800</name>
    <name evidence="9" type="ORF">SMKI_02G2800</name>
</gene>
<dbReference type="InterPro" id="IPR010482">
    <property type="entry name" value="TECPR1-like_DysF"/>
</dbReference>
<dbReference type="InterPro" id="IPR006614">
    <property type="entry name" value="Peroxin/Ferlin"/>
</dbReference>
<feature type="transmembrane region" description="Helical" evidence="6">
    <location>
        <begin position="37"/>
        <end position="56"/>
    </location>
</feature>
<keyword evidence="3 6" id="KW-1133">Transmembrane helix</keyword>
<accession>A0AA35IUX6</accession>
<evidence type="ECO:0000256" key="3">
    <source>
        <dbReference type="ARBA" id="ARBA00022989"/>
    </source>
</evidence>
<dbReference type="PANTHER" id="PTHR31679">
    <property type="entry name" value="PEROXISOMAL MEMBRANE PROTEIN PEX30-RELATED"/>
    <property type="match status" value="1"/>
</dbReference>
<keyword evidence="4 6" id="KW-0472">Membrane</keyword>
<keyword evidence="5" id="KW-0576">Peroxisome</keyword>
<feature type="transmembrane region" description="Helical" evidence="6">
    <location>
        <begin position="68"/>
        <end position="84"/>
    </location>
</feature>
<evidence type="ECO:0000259" key="8">
    <source>
        <dbReference type="SMART" id="SM00694"/>
    </source>
</evidence>
<dbReference type="SMART" id="SM00693">
    <property type="entry name" value="DysFN"/>
    <property type="match status" value="1"/>
</dbReference>